<dbReference type="PANTHER" id="PTHR46796">
    <property type="entry name" value="HTH-TYPE TRANSCRIPTIONAL ACTIVATOR RHAS-RELATED"/>
    <property type="match status" value="1"/>
</dbReference>
<feature type="domain" description="HTH araC/xylS-type" evidence="4">
    <location>
        <begin position="190"/>
        <end position="287"/>
    </location>
</feature>
<dbReference type="AlphaFoldDB" id="A0A7H0HCI5"/>
<evidence type="ECO:0000313" key="6">
    <source>
        <dbReference type="Proteomes" id="UP000516057"/>
    </source>
</evidence>
<dbReference type="InterPro" id="IPR050204">
    <property type="entry name" value="AraC_XylS_family_regulators"/>
</dbReference>
<gene>
    <name evidence="5" type="ORF">H9L24_14410</name>
</gene>
<dbReference type="EMBL" id="CP060790">
    <property type="protein sequence ID" value="QNP58251.1"/>
    <property type="molecule type" value="Genomic_DNA"/>
</dbReference>
<dbReference type="PANTHER" id="PTHR46796:SF7">
    <property type="entry name" value="ARAC FAMILY TRANSCRIPTIONAL REGULATOR"/>
    <property type="match status" value="1"/>
</dbReference>
<dbReference type="Gene3D" id="1.10.10.60">
    <property type="entry name" value="Homeodomain-like"/>
    <property type="match status" value="1"/>
</dbReference>
<dbReference type="InterPro" id="IPR018060">
    <property type="entry name" value="HTH_AraC"/>
</dbReference>
<accession>A0A7H0HCI5</accession>
<dbReference type="KEGG" id="amon:H9L24_14410"/>
<dbReference type="Pfam" id="PF12833">
    <property type="entry name" value="HTH_18"/>
    <property type="match status" value="1"/>
</dbReference>
<evidence type="ECO:0000259" key="4">
    <source>
        <dbReference type="PROSITE" id="PS01124"/>
    </source>
</evidence>
<organism evidence="5 6">
    <name type="scientific">Paenacidovorax monticola</name>
    <dbReference type="NCBI Taxonomy" id="1926868"/>
    <lineage>
        <taxon>Bacteria</taxon>
        <taxon>Pseudomonadati</taxon>
        <taxon>Pseudomonadota</taxon>
        <taxon>Betaproteobacteria</taxon>
        <taxon>Burkholderiales</taxon>
        <taxon>Comamonadaceae</taxon>
        <taxon>Paenacidovorax</taxon>
    </lineage>
</organism>
<keyword evidence="2" id="KW-0238">DNA-binding</keyword>
<dbReference type="GO" id="GO:0043565">
    <property type="term" value="F:sequence-specific DNA binding"/>
    <property type="evidence" value="ECO:0007669"/>
    <property type="project" value="InterPro"/>
</dbReference>
<dbReference type="Proteomes" id="UP000516057">
    <property type="component" value="Chromosome"/>
</dbReference>
<protein>
    <submittedName>
        <fullName evidence="5">AraC family transcriptional regulator</fullName>
    </submittedName>
</protein>
<dbReference type="GO" id="GO:0003700">
    <property type="term" value="F:DNA-binding transcription factor activity"/>
    <property type="evidence" value="ECO:0007669"/>
    <property type="project" value="InterPro"/>
</dbReference>
<name>A0A7H0HCI5_9BURK</name>
<sequence length="289" mass="31242">MNPAPSSEGIDRLSALLERFRVRARLLHAGPLCGVTHFAAEPGLGFLHVMRAGTMAVTHRAADGLPARVEVREPSLLFYPRPLAHDFHNAPREGAEFTCATLEFEGGSAHPLARALPPLTVLPLARLPELDHTLALLFAETGGLLCGQRLLADRLFEVLLMQILRWLLAHPEAGGVDAGLLRGLAHPALARALTAVHEAPGAAWTLERMAQQAGMSRSAFAQAFKREVGETPADYLARWRLAIAQAELRRGRALKTLAPELGYANASALSRVFVQRLGQAPRAWLAAQA</sequence>
<dbReference type="RefSeq" id="WP_187735243.1">
    <property type="nucleotide sequence ID" value="NZ_CP060790.1"/>
</dbReference>
<keyword evidence="3" id="KW-0804">Transcription</keyword>
<dbReference type="SMART" id="SM00342">
    <property type="entry name" value="HTH_ARAC"/>
    <property type="match status" value="1"/>
</dbReference>
<dbReference type="InterPro" id="IPR009057">
    <property type="entry name" value="Homeodomain-like_sf"/>
</dbReference>
<reference evidence="5 6" key="1">
    <citation type="submission" date="2020-08" db="EMBL/GenBank/DDBJ databases">
        <title>Genome sequence of Acidovorax monticola KACC 19171T.</title>
        <authorList>
            <person name="Hyun D.-W."/>
            <person name="Bae J.-W."/>
        </authorList>
    </citation>
    <scope>NUCLEOTIDE SEQUENCE [LARGE SCALE GENOMIC DNA]</scope>
    <source>
        <strain evidence="5 6">KACC 19171</strain>
    </source>
</reference>
<keyword evidence="6" id="KW-1185">Reference proteome</keyword>
<keyword evidence="1" id="KW-0805">Transcription regulation</keyword>
<dbReference type="Pfam" id="PF12852">
    <property type="entry name" value="Cupin_6"/>
    <property type="match status" value="1"/>
</dbReference>
<evidence type="ECO:0000313" key="5">
    <source>
        <dbReference type="EMBL" id="QNP58251.1"/>
    </source>
</evidence>
<evidence type="ECO:0000256" key="3">
    <source>
        <dbReference type="ARBA" id="ARBA00023163"/>
    </source>
</evidence>
<dbReference type="InterPro" id="IPR032783">
    <property type="entry name" value="AraC_lig"/>
</dbReference>
<dbReference type="PROSITE" id="PS00041">
    <property type="entry name" value="HTH_ARAC_FAMILY_1"/>
    <property type="match status" value="1"/>
</dbReference>
<evidence type="ECO:0000256" key="1">
    <source>
        <dbReference type="ARBA" id="ARBA00023015"/>
    </source>
</evidence>
<evidence type="ECO:0000256" key="2">
    <source>
        <dbReference type="ARBA" id="ARBA00023125"/>
    </source>
</evidence>
<dbReference type="InterPro" id="IPR018062">
    <property type="entry name" value="HTH_AraC-typ_CS"/>
</dbReference>
<dbReference type="SUPFAM" id="SSF46689">
    <property type="entry name" value="Homeodomain-like"/>
    <property type="match status" value="1"/>
</dbReference>
<proteinExistence type="predicted"/>
<dbReference type="PROSITE" id="PS01124">
    <property type="entry name" value="HTH_ARAC_FAMILY_2"/>
    <property type="match status" value="1"/>
</dbReference>